<feature type="region of interest" description="Disordered" evidence="4">
    <location>
        <begin position="414"/>
        <end position="444"/>
    </location>
</feature>
<comment type="similarity">
    <text evidence="1">Belongs to the RMI1 family.</text>
</comment>
<evidence type="ECO:0000256" key="4">
    <source>
        <dbReference type="SAM" id="MobiDB-lite"/>
    </source>
</evidence>
<dbReference type="Pfam" id="PF21000">
    <property type="entry name" value="RMI1_N_N"/>
    <property type="match status" value="1"/>
</dbReference>
<feature type="domain" description="RecQ mediated genome instability protein 1 OB-fold" evidence="5">
    <location>
        <begin position="192"/>
        <end position="302"/>
    </location>
</feature>
<dbReference type="Pfam" id="PF16099">
    <property type="entry name" value="RMI1_C"/>
    <property type="match status" value="1"/>
</dbReference>
<dbReference type="PANTHER" id="PTHR14790:SF15">
    <property type="entry name" value="RECQ-MEDIATED GENOME INSTABILITY PROTEIN 1"/>
    <property type="match status" value="1"/>
</dbReference>
<dbReference type="InterPro" id="IPR042470">
    <property type="entry name" value="RMI1_N_C_sf"/>
</dbReference>
<evidence type="ECO:0000259" key="5">
    <source>
        <dbReference type="Pfam" id="PF08585"/>
    </source>
</evidence>
<name>A0ABD3CIL0_9LAMI</name>
<dbReference type="InterPro" id="IPR032199">
    <property type="entry name" value="RMI1_C"/>
</dbReference>
<dbReference type="Proteomes" id="UP001632038">
    <property type="component" value="Unassembled WGS sequence"/>
</dbReference>
<feature type="compositionally biased region" description="Acidic residues" evidence="4">
    <location>
        <begin position="28"/>
        <end position="41"/>
    </location>
</feature>
<evidence type="ECO:0000256" key="2">
    <source>
        <dbReference type="ARBA" id="ARBA00018987"/>
    </source>
</evidence>
<comment type="caution">
    <text evidence="8">The sequence shown here is derived from an EMBL/GenBank/DDBJ whole genome shotgun (WGS) entry which is preliminary data.</text>
</comment>
<feature type="region of interest" description="Disordered" evidence="4">
    <location>
        <begin position="365"/>
        <end position="402"/>
    </location>
</feature>
<feature type="region of interest" description="Disordered" evidence="4">
    <location>
        <begin position="70"/>
        <end position="91"/>
    </location>
</feature>
<sequence length="695" mass="76476">MSRRRLRLVYSSDEEDEAPPPPQQQLYEEVEDIIIDEEDEAPPPPQQQLYEEIEDIILDDIGTNFQTVTLNSSNPTPSSNCSTTNKNGNRIDEAIPLDISDEDEENVFVTNNSSSANANGNNSSFSVSESPINGALERLGLRLKKEWLDSCLQGLQSSVTGFHRMDDSAKAKLCFEQFLCSDMNYCGAGILPKGVHTLNLVDLKGPFVLQVDEIVNISCPLRLRYHNAGPGKGRCLKLSMTDGVQRVFGMEYRPINDLRPLSPAGLKIAVCNVQIRHGLLMLVPEVVQVLGGSVEELEAARQRLVNEINKPPRGKRNRTSAPLAARATFAAWPQPNNGVPGYASTQGTAAGISADQLHRQATVDPEGRNNAHMNSSAAQKRNESPRRTDMPANIPSRVAGQGTAFGIPVSGRPMMSNAEPSSLPDVQPVEHDNNGASRGTRQVSRQRTAFVNPVIGRPREGFGVPMMSNAEPSSLTDVQPEESVTVSHDNNEASRGTRQVNDEPIGSSVLPMDMDVEEILMVDELEHHFMRSRNEDIPFTYLASLSAKCEAIVDESSVVRGKIKCFLTGVKGFQYKQRTKYELRVYIDDGSLISEILVDHRVVQNKVGFSPQEVMSALESSESERENAMKETINLFRKFLINFEGTMVVEINKASPVPVAVEMNQGCSASDACLLFKRLKPLQNTSHLNPINLSP</sequence>
<dbReference type="EMBL" id="JAVIJP010000034">
    <property type="protein sequence ID" value="KAL3629753.1"/>
    <property type="molecule type" value="Genomic_DNA"/>
</dbReference>
<keyword evidence="9" id="KW-1185">Reference proteome</keyword>
<feature type="compositionally biased region" description="Polar residues" evidence="4">
    <location>
        <begin position="434"/>
        <end position="444"/>
    </location>
</feature>
<feature type="region of interest" description="Disordered" evidence="4">
    <location>
        <begin position="468"/>
        <end position="508"/>
    </location>
</feature>
<dbReference type="PANTHER" id="PTHR14790">
    <property type="entry name" value="RECQ-MEDIATED GENOME INSTABILITY PROTEIN 1 RMI1"/>
    <property type="match status" value="1"/>
</dbReference>
<organism evidence="8 9">
    <name type="scientific">Castilleja foliolosa</name>
    <dbReference type="NCBI Taxonomy" id="1961234"/>
    <lineage>
        <taxon>Eukaryota</taxon>
        <taxon>Viridiplantae</taxon>
        <taxon>Streptophyta</taxon>
        <taxon>Embryophyta</taxon>
        <taxon>Tracheophyta</taxon>
        <taxon>Spermatophyta</taxon>
        <taxon>Magnoliopsida</taxon>
        <taxon>eudicotyledons</taxon>
        <taxon>Gunneridae</taxon>
        <taxon>Pentapetalae</taxon>
        <taxon>asterids</taxon>
        <taxon>lamiids</taxon>
        <taxon>Lamiales</taxon>
        <taxon>Orobanchaceae</taxon>
        <taxon>Pedicularideae</taxon>
        <taxon>Castillejinae</taxon>
        <taxon>Castilleja</taxon>
    </lineage>
</organism>
<dbReference type="SMART" id="SM01161">
    <property type="entry name" value="DUF1767"/>
    <property type="match status" value="1"/>
</dbReference>
<feature type="compositionally biased region" description="Basic and acidic residues" evidence="4">
    <location>
        <begin position="380"/>
        <end position="389"/>
    </location>
</feature>
<evidence type="ECO:0000256" key="3">
    <source>
        <dbReference type="ARBA" id="ARBA00077519"/>
    </source>
</evidence>
<evidence type="ECO:0000313" key="8">
    <source>
        <dbReference type="EMBL" id="KAL3629753.1"/>
    </source>
</evidence>
<dbReference type="Gene3D" id="2.40.50.770">
    <property type="entry name" value="RecQ-mediated genome instability protein Rmi1, C-terminal domain"/>
    <property type="match status" value="1"/>
</dbReference>
<dbReference type="AlphaFoldDB" id="A0ABD3CIL0"/>
<evidence type="ECO:0000259" key="6">
    <source>
        <dbReference type="Pfam" id="PF16099"/>
    </source>
</evidence>
<evidence type="ECO:0000313" key="9">
    <source>
        <dbReference type="Proteomes" id="UP001632038"/>
    </source>
</evidence>
<accession>A0ABD3CIL0</accession>
<evidence type="ECO:0000259" key="7">
    <source>
        <dbReference type="Pfam" id="PF21000"/>
    </source>
</evidence>
<dbReference type="Pfam" id="PF08585">
    <property type="entry name" value="RMI1_N_C"/>
    <property type="match status" value="1"/>
</dbReference>
<gene>
    <name evidence="8" type="primary">RMI1</name>
    <name evidence="8" type="ORF">CASFOL_026975</name>
</gene>
<protein>
    <recommendedName>
        <fullName evidence="2">RecQ-mediated genome instability protein 1</fullName>
    </recommendedName>
    <alternativeName>
        <fullName evidence="3">BLM-associated protein of 75 kDa homolog</fullName>
    </alternativeName>
</protein>
<feature type="domain" description="RMI1 N-terminal" evidence="7">
    <location>
        <begin position="140"/>
        <end position="183"/>
    </location>
</feature>
<proteinExistence type="inferred from homology"/>
<dbReference type="InterPro" id="IPR049363">
    <property type="entry name" value="RMI1_N"/>
</dbReference>
<feature type="compositionally biased region" description="Polar residues" evidence="4">
    <location>
        <begin position="470"/>
        <end position="499"/>
    </location>
</feature>
<feature type="region of interest" description="Disordered" evidence="4">
    <location>
        <begin position="1"/>
        <end position="45"/>
    </location>
</feature>
<dbReference type="InterPro" id="IPR013894">
    <property type="entry name" value="RMI1_OB"/>
</dbReference>
<feature type="compositionally biased region" description="Low complexity" evidence="4">
    <location>
        <begin position="70"/>
        <end position="87"/>
    </location>
</feature>
<evidence type="ECO:0000256" key="1">
    <source>
        <dbReference type="ARBA" id="ARBA00006395"/>
    </source>
</evidence>
<feature type="domain" description="RecQ-mediated genome instability protein 1 C-terminal OB-fold" evidence="6">
    <location>
        <begin position="538"/>
        <end position="679"/>
    </location>
</feature>
<dbReference type="FunFam" id="2.40.50.770:FF:000004">
    <property type="entry name" value="RecQ-mediated instability protein (DUF1767)"/>
    <property type="match status" value="1"/>
</dbReference>
<reference evidence="9" key="1">
    <citation type="journal article" date="2024" name="IScience">
        <title>Strigolactones Initiate the Formation of Haustorium-like Structures in Castilleja.</title>
        <authorList>
            <person name="Buerger M."/>
            <person name="Peterson D."/>
            <person name="Chory J."/>
        </authorList>
    </citation>
    <scope>NUCLEOTIDE SEQUENCE [LARGE SCALE GENOMIC DNA]</scope>
</reference>